<gene>
    <name evidence="5" type="ORF">THAOC_11390</name>
</gene>
<keyword evidence="4" id="KW-1133">Transmembrane helix</keyword>
<evidence type="ECO:0000256" key="1">
    <source>
        <dbReference type="ARBA" id="ARBA00022679"/>
    </source>
</evidence>
<keyword evidence="4" id="KW-0812">Transmembrane</keyword>
<organism evidence="5 6">
    <name type="scientific">Thalassiosira oceanica</name>
    <name type="common">Marine diatom</name>
    <dbReference type="NCBI Taxonomy" id="159749"/>
    <lineage>
        <taxon>Eukaryota</taxon>
        <taxon>Sar</taxon>
        <taxon>Stramenopiles</taxon>
        <taxon>Ochrophyta</taxon>
        <taxon>Bacillariophyta</taxon>
        <taxon>Coscinodiscophyceae</taxon>
        <taxon>Thalassiosirophycidae</taxon>
        <taxon>Thalassiosirales</taxon>
        <taxon>Thalassiosiraceae</taxon>
        <taxon>Thalassiosira</taxon>
    </lineage>
</organism>
<keyword evidence="3" id="KW-0119">Carbohydrate metabolism</keyword>
<keyword evidence="1" id="KW-0808">Transferase</keyword>
<keyword evidence="2" id="KW-0294">Fucose metabolism</keyword>
<dbReference type="eggNOG" id="ENOG502S0D4">
    <property type="taxonomic scope" value="Eukaryota"/>
</dbReference>
<comment type="caution">
    <text evidence="5">The sequence shown here is derived from an EMBL/GenBank/DDBJ whole genome shotgun (WGS) entry which is preliminary data.</text>
</comment>
<dbReference type="AlphaFoldDB" id="K0SRE6"/>
<keyword evidence="4" id="KW-0472">Membrane</keyword>
<sequence>MAHKTTPPSQDKLVFVFITVTAIFFFISISPVILDYLPQHGNDIAESDWLRRHNKTTIALRYFAGQQRLQQQQQLQEGNQQRGHDAADRTLARGVAGLPMEKTPALAGAKHGTIHCPAPSYPRINDLAYWNEPGSLDVDFVSPFSQPNNSSKARYITFEPDRGGWNNLRMSLEIVIVFAAATGRTLVLPPDTPFYRLTEQSDALKSRHHGFAEFLDFEALRRKVPMMKMSEFLEKEGKGADKMFTVPDGAVGNKIRKAADRCLYVMKSDRPCELLYSFLGDEGFVPELQGGRDCLIMDQARQAATSTYTDQELFDLMPDDEQRKVTEFCDSRTPVFFGRDLDTAPHIHLHSGGCQTVPGFIRLASTLANCEGFRGEAPQASQSLLHVLVFRGSSRVLGAIEKETQGSTFSSIHVRRGDFQVRQSVGISNAIPQSLTHHLRQYKKQKITAEDWYENTKELFQPNELIYVATDEKDRSFFAPLKSHYRLRFLDDYSSNAGLKEMDPNIFGMVDTIIASRGRIFVGTWFSTFTGYINRLRGYYGITGRASYYSDPERARVTHSWKNPSKVLTAREWPVCWIGIDGDEVVSEEQKHL</sequence>
<evidence type="ECO:0000256" key="3">
    <source>
        <dbReference type="ARBA" id="ARBA00023277"/>
    </source>
</evidence>
<dbReference type="Gene3D" id="3.40.50.11350">
    <property type="match status" value="1"/>
</dbReference>
<evidence type="ECO:0000313" key="5">
    <source>
        <dbReference type="EMBL" id="EJK67559.1"/>
    </source>
</evidence>
<dbReference type="EMBL" id="AGNL01012933">
    <property type="protein sequence ID" value="EJK67559.1"/>
    <property type="molecule type" value="Genomic_DNA"/>
</dbReference>
<dbReference type="Gene3D" id="3.40.50.11340">
    <property type="match status" value="1"/>
</dbReference>
<dbReference type="Proteomes" id="UP000266841">
    <property type="component" value="Unassembled WGS sequence"/>
</dbReference>
<dbReference type="CDD" id="cd11296">
    <property type="entry name" value="O-FucT_like"/>
    <property type="match status" value="1"/>
</dbReference>
<dbReference type="OrthoDB" id="1882547at2759"/>
<evidence type="ECO:0000256" key="4">
    <source>
        <dbReference type="SAM" id="Phobius"/>
    </source>
</evidence>
<proteinExistence type="predicted"/>
<dbReference type="GO" id="GO:0016740">
    <property type="term" value="F:transferase activity"/>
    <property type="evidence" value="ECO:0007669"/>
    <property type="project" value="UniProtKB-KW"/>
</dbReference>
<dbReference type="Pfam" id="PF10250">
    <property type="entry name" value="O-FucT"/>
    <property type="match status" value="1"/>
</dbReference>
<evidence type="ECO:0000256" key="2">
    <source>
        <dbReference type="ARBA" id="ARBA00023253"/>
    </source>
</evidence>
<protein>
    <recommendedName>
        <fullName evidence="7">O-fucosyltransferase family protein</fullName>
    </recommendedName>
</protein>
<dbReference type="InterPro" id="IPR019378">
    <property type="entry name" value="GDP-Fuc_O-FucTrfase"/>
</dbReference>
<reference evidence="5 6" key="1">
    <citation type="journal article" date="2012" name="Genome Biol.">
        <title>Genome and low-iron response of an oceanic diatom adapted to chronic iron limitation.</title>
        <authorList>
            <person name="Lommer M."/>
            <person name="Specht M."/>
            <person name="Roy A.S."/>
            <person name="Kraemer L."/>
            <person name="Andreson R."/>
            <person name="Gutowska M.A."/>
            <person name="Wolf J."/>
            <person name="Bergner S.V."/>
            <person name="Schilhabel M.B."/>
            <person name="Klostermeier U.C."/>
            <person name="Beiko R.G."/>
            <person name="Rosenstiel P."/>
            <person name="Hippler M."/>
            <person name="Laroche J."/>
        </authorList>
    </citation>
    <scope>NUCLEOTIDE SEQUENCE [LARGE SCALE GENOMIC DNA]</scope>
    <source>
        <strain evidence="5 6">CCMP1005</strain>
    </source>
</reference>
<dbReference type="OMA" id="PCELLYS"/>
<feature type="transmembrane region" description="Helical" evidence="4">
    <location>
        <begin position="12"/>
        <end position="34"/>
    </location>
</feature>
<evidence type="ECO:0000313" key="6">
    <source>
        <dbReference type="Proteomes" id="UP000266841"/>
    </source>
</evidence>
<accession>K0SRE6</accession>
<dbReference type="PANTHER" id="PTHR31469">
    <property type="entry name" value="OS07G0633600 PROTEIN"/>
    <property type="match status" value="1"/>
</dbReference>
<dbReference type="GO" id="GO:0006004">
    <property type="term" value="P:fucose metabolic process"/>
    <property type="evidence" value="ECO:0007669"/>
    <property type="project" value="UniProtKB-KW"/>
</dbReference>
<dbReference type="PANTHER" id="PTHR31469:SF8">
    <property type="entry name" value="OS07G0641000 PROTEIN"/>
    <property type="match status" value="1"/>
</dbReference>
<keyword evidence="6" id="KW-1185">Reference proteome</keyword>
<name>K0SRE6_THAOC</name>
<evidence type="ECO:0008006" key="7">
    <source>
        <dbReference type="Google" id="ProtNLM"/>
    </source>
</evidence>